<dbReference type="Proteomes" id="UP000809273">
    <property type="component" value="Unassembled WGS sequence"/>
</dbReference>
<gene>
    <name evidence="1" type="ORF">JW984_09430</name>
</gene>
<accession>A0A9D8KGK2</accession>
<comment type="caution">
    <text evidence="1">The sequence shown here is derived from an EMBL/GenBank/DDBJ whole genome shotgun (WGS) entry which is preliminary data.</text>
</comment>
<name>A0A9D8KGK2_9DELT</name>
<organism evidence="1 2">
    <name type="scientific">Candidatus Zymogenus saltonus</name>
    <dbReference type="NCBI Taxonomy" id="2844893"/>
    <lineage>
        <taxon>Bacteria</taxon>
        <taxon>Deltaproteobacteria</taxon>
        <taxon>Candidatus Zymogenia</taxon>
        <taxon>Candidatus Zymogeniales</taxon>
        <taxon>Candidatus Zymogenaceae</taxon>
        <taxon>Candidatus Zymogenus</taxon>
    </lineage>
</organism>
<dbReference type="AlphaFoldDB" id="A0A9D8KGK2"/>
<sequence>MRRADLLVAEIGSTITKLSAFDLKGGGGDSPAPFLGQGVSLTTVDEGDVTVGLTRAMEDLKSRLGIETEGANLMAASSAAGGLKMTVHGLTRDMTLRAASEASLGAGAVVVYTTVGEIRDEDIAEIERVSPRLILLAGGVDYGERDVIVKNARILSAIGLNIPIIYAGNVSAKGEIERIFGESRLRLLTCDNVYPRIDELNLKPVKEIIQRAFSDHIINAPGMERVKEMVQGDVMPTPGAVMAASELLYDEIGDLMVVDVGGATTDVHSVTSGSPKLTRLMTAPEPLAKRTVEGDLGVFHNAQNILKQSQMSTAEWGGGAVDAAEGGIDGLAPIPTDEEEVKRTSLLCKWAVDLAVWRHAGEIKVAYGTFGRSELVEGRDLTAVKSIIGTGGALCRLDGGRDILKSIRRDIRDKKLLPPGDAEVSIDSNYIMAAAGVMVKKHPECALSSLKMSLGLDQKGA</sequence>
<dbReference type="EMBL" id="JAFGIX010000047">
    <property type="protein sequence ID" value="MBN1573401.1"/>
    <property type="molecule type" value="Genomic_DNA"/>
</dbReference>
<reference evidence="1" key="1">
    <citation type="journal article" date="2021" name="Environ. Microbiol.">
        <title>Genomic characterization of three novel Desulfobacterota classes expand the metabolic and phylogenetic diversity of the phylum.</title>
        <authorList>
            <person name="Murphy C.L."/>
            <person name="Biggerstaff J."/>
            <person name="Eichhorn A."/>
            <person name="Ewing E."/>
            <person name="Shahan R."/>
            <person name="Soriano D."/>
            <person name="Stewart S."/>
            <person name="VanMol K."/>
            <person name="Walker R."/>
            <person name="Walters P."/>
            <person name="Elshahed M.S."/>
            <person name="Youssef N.H."/>
        </authorList>
    </citation>
    <scope>NUCLEOTIDE SEQUENCE</scope>
    <source>
        <strain evidence="1">Zod_Metabat.24</strain>
    </source>
</reference>
<evidence type="ECO:0000313" key="2">
    <source>
        <dbReference type="Proteomes" id="UP000809273"/>
    </source>
</evidence>
<dbReference type="InterPro" id="IPR006230">
    <property type="entry name" value="MutL"/>
</dbReference>
<reference evidence="1" key="2">
    <citation type="submission" date="2021-01" db="EMBL/GenBank/DDBJ databases">
        <authorList>
            <person name="Hahn C.R."/>
            <person name="Youssef N.H."/>
            <person name="Elshahed M."/>
        </authorList>
    </citation>
    <scope>NUCLEOTIDE SEQUENCE</scope>
    <source>
        <strain evidence="1">Zod_Metabat.24</strain>
    </source>
</reference>
<evidence type="ECO:0000313" key="1">
    <source>
        <dbReference type="EMBL" id="MBN1573401.1"/>
    </source>
</evidence>
<dbReference type="PIRSF" id="PIRSF004729">
    <property type="entry name" value="MutL"/>
    <property type="match status" value="1"/>
</dbReference>
<protein>
    <submittedName>
        <fullName evidence="1">Glutamate mutase L</fullName>
    </submittedName>
</protein>
<dbReference type="Pfam" id="PF13941">
    <property type="entry name" value="MutL"/>
    <property type="match status" value="1"/>
</dbReference>
<proteinExistence type="predicted"/>
<dbReference type="NCBIfam" id="TIGR01319">
    <property type="entry name" value="glmL_fam"/>
    <property type="match status" value="1"/>
</dbReference>